<proteinExistence type="predicted"/>
<dbReference type="EMBL" id="KN847044">
    <property type="protein sequence ID" value="KIW25319.1"/>
    <property type="molecule type" value="Genomic_DNA"/>
</dbReference>
<feature type="region of interest" description="Disordered" evidence="1">
    <location>
        <begin position="76"/>
        <end position="104"/>
    </location>
</feature>
<dbReference type="RefSeq" id="XP_016245535.1">
    <property type="nucleotide sequence ID" value="XM_016395679.1"/>
</dbReference>
<dbReference type="HOGENOM" id="CLU_2249850_0_0_1"/>
<dbReference type="AlphaFoldDB" id="A0A0D2CP40"/>
<accession>A0A0D2CP40</accession>
<dbReference type="GeneID" id="27347700"/>
<gene>
    <name evidence="2" type="ORF">PV07_08506</name>
</gene>
<organism evidence="2 3">
    <name type="scientific">Cladophialophora immunda</name>
    <dbReference type="NCBI Taxonomy" id="569365"/>
    <lineage>
        <taxon>Eukaryota</taxon>
        <taxon>Fungi</taxon>
        <taxon>Dikarya</taxon>
        <taxon>Ascomycota</taxon>
        <taxon>Pezizomycotina</taxon>
        <taxon>Eurotiomycetes</taxon>
        <taxon>Chaetothyriomycetidae</taxon>
        <taxon>Chaetothyriales</taxon>
        <taxon>Herpotrichiellaceae</taxon>
        <taxon>Cladophialophora</taxon>
    </lineage>
</organism>
<reference evidence="2 3" key="1">
    <citation type="submission" date="2015-01" db="EMBL/GenBank/DDBJ databases">
        <title>The Genome Sequence of Cladophialophora immunda CBS83496.</title>
        <authorList>
            <consortium name="The Broad Institute Genomics Platform"/>
            <person name="Cuomo C."/>
            <person name="de Hoog S."/>
            <person name="Gorbushina A."/>
            <person name="Stielow B."/>
            <person name="Teixiera M."/>
            <person name="Abouelleil A."/>
            <person name="Chapman S.B."/>
            <person name="Priest M."/>
            <person name="Young S.K."/>
            <person name="Wortman J."/>
            <person name="Nusbaum C."/>
            <person name="Birren B."/>
        </authorList>
    </citation>
    <scope>NUCLEOTIDE SEQUENCE [LARGE SCALE GENOMIC DNA]</scope>
    <source>
        <strain evidence="2 3">CBS 83496</strain>
    </source>
</reference>
<keyword evidence="3" id="KW-1185">Reference proteome</keyword>
<protein>
    <submittedName>
        <fullName evidence="2">Uncharacterized protein</fullName>
    </submittedName>
</protein>
<sequence length="104" mass="11705">MHVLCSSVDRFLRPMPNAGAKLFISRFDVFASAPRHANLDFNLNPQPQPETQAQAPAPRDHHTLFSFRAFAVPRPPDNLCPNKRRTSLTDSPPILGRSAHDFLF</sequence>
<dbReference type="Proteomes" id="UP000054466">
    <property type="component" value="Unassembled WGS sequence"/>
</dbReference>
<name>A0A0D2CP40_9EURO</name>
<dbReference type="VEuPathDB" id="FungiDB:PV07_08506"/>
<evidence type="ECO:0000313" key="3">
    <source>
        <dbReference type="Proteomes" id="UP000054466"/>
    </source>
</evidence>
<evidence type="ECO:0000256" key="1">
    <source>
        <dbReference type="SAM" id="MobiDB-lite"/>
    </source>
</evidence>
<evidence type="ECO:0000313" key="2">
    <source>
        <dbReference type="EMBL" id="KIW25319.1"/>
    </source>
</evidence>